<dbReference type="Gene3D" id="2.60.120.10">
    <property type="entry name" value="Jelly Rolls"/>
    <property type="match status" value="1"/>
</dbReference>
<evidence type="ECO:0000313" key="1">
    <source>
        <dbReference type="WBParaSite" id="ASIM_0002035401-mRNA-1"/>
    </source>
</evidence>
<protein>
    <submittedName>
        <fullName evidence="1">Myosin motor domain-containing protein</fullName>
    </submittedName>
</protein>
<name>A0A0M3KH89_ANISI</name>
<accession>A0A0M3KH89</accession>
<sequence>LHFTHPSYSFYPSRPRKVVAKRFTHFKAYRQYLVMVRAWLMCSPVINQSAPCSRDPSVDLSTAKLHQLGILTQYVPVVDKNGLLDKICKERGYTIRDKLVVSRDVTPDYDTEVCKRP</sequence>
<dbReference type="WBParaSite" id="ASIM_0002035401-mRNA-1">
    <property type="protein sequence ID" value="ASIM_0002035401-mRNA-1"/>
    <property type="gene ID" value="ASIM_0002035401"/>
</dbReference>
<dbReference type="InterPro" id="IPR014710">
    <property type="entry name" value="RmlC-like_jellyroll"/>
</dbReference>
<reference evidence="1" key="1">
    <citation type="submission" date="2017-02" db="UniProtKB">
        <authorList>
            <consortium name="WormBaseParasite"/>
        </authorList>
    </citation>
    <scope>IDENTIFICATION</scope>
</reference>
<dbReference type="AlphaFoldDB" id="A0A0M3KH89"/>
<proteinExistence type="predicted"/>
<organism evidence="1">
    <name type="scientific">Anisakis simplex</name>
    <name type="common">Herring worm</name>
    <dbReference type="NCBI Taxonomy" id="6269"/>
    <lineage>
        <taxon>Eukaryota</taxon>
        <taxon>Metazoa</taxon>
        <taxon>Ecdysozoa</taxon>
        <taxon>Nematoda</taxon>
        <taxon>Chromadorea</taxon>
        <taxon>Rhabditida</taxon>
        <taxon>Spirurina</taxon>
        <taxon>Ascaridomorpha</taxon>
        <taxon>Ascaridoidea</taxon>
        <taxon>Anisakidae</taxon>
        <taxon>Anisakis</taxon>
        <taxon>Anisakis simplex complex</taxon>
    </lineage>
</organism>